<reference evidence="2 3" key="1">
    <citation type="submission" date="2018-08" db="EMBL/GenBank/DDBJ databases">
        <title>Genome and evolution of the arbuscular mycorrhizal fungus Diversispora epigaea (formerly Glomus versiforme) and its bacterial endosymbionts.</title>
        <authorList>
            <person name="Sun X."/>
            <person name="Fei Z."/>
            <person name="Harrison M."/>
        </authorList>
    </citation>
    <scope>NUCLEOTIDE SEQUENCE [LARGE SCALE GENOMIC DNA]</scope>
    <source>
        <strain evidence="2 3">IT104</strain>
    </source>
</reference>
<feature type="coiled-coil region" evidence="1">
    <location>
        <begin position="5"/>
        <end position="45"/>
    </location>
</feature>
<name>A0A397G7J3_9GLOM</name>
<proteinExistence type="predicted"/>
<gene>
    <name evidence="2" type="ORF">Glove_669g1</name>
</gene>
<evidence type="ECO:0000313" key="2">
    <source>
        <dbReference type="EMBL" id="RHZ45568.1"/>
    </source>
</evidence>
<sequence>MQSEIDSLRRQIATLQIELALKEQIQKMQTEIDSLKVQINEITMDSAGLYQEYLTWCNNNKKEALNNNILGKKFALIDIERKRAGNGKREWQYILDRSEIMNKIHKLFGNEVE</sequence>
<dbReference type="OrthoDB" id="2483548at2759"/>
<keyword evidence="1" id="KW-0175">Coiled coil</keyword>
<accession>A0A397G7J3</accession>
<dbReference type="AlphaFoldDB" id="A0A397G7J3"/>
<evidence type="ECO:0000256" key="1">
    <source>
        <dbReference type="SAM" id="Coils"/>
    </source>
</evidence>
<protein>
    <submittedName>
        <fullName evidence="2">Uncharacterized protein</fullName>
    </submittedName>
</protein>
<dbReference type="EMBL" id="PQFF01000544">
    <property type="protein sequence ID" value="RHZ45568.1"/>
    <property type="molecule type" value="Genomic_DNA"/>
</dbReference>
<organism evidence="2 3">
    <name type="scientific">Diversispora epigaea</name>
    <dbReference type="NCBI Taxonomy" id="1348612"/>
    <lineage>
        <taxon>Eukaryota</taxon>
        <taxon>Fungi</taxon>
        <taxon>Fungi incertae sedis</taxon>
        <taxon>Mucoromycota</taxon>
        <taxon>Glomeromycotina</taxon>
        <taxon>Glomeromycetes</taxon>
        <taxon>Diversisporales</taxon>
        <taxon>Diversisporaceae</taxon>
        <taxon>Diversispora</taxon>
    </lineage>
</organism>
<evidence type="ECO:0000313" key="3">
    <source>
        <dbReference type="Proteomes" id="UP000266861"/>
    </source>
</evidence>
<comment type="caution">
    <text evidence="2">The sequence shown here is derived from an EMBL/GenBank/DDBJ whole genome shotgun (WGS) entry which is preliminary data.</text>
</comment>
<dbReference type="Proteomes" id="UP000266861">
    <property type="component" value="Unassembled WGS sequence"/>
</dbReference>
<keyword evidence="3" id="KW-1185">Reference proteome</keyword>